<gene>
    <name evidence="1" type="ORF">P5G65_15680</name>
</gene>
<keyword evidence="2" id="KW-1185">Reference proteome</keyword>
<sequence length="330" mass="37304">MKSVLTGTEMGKLWATYIGNSMGKCMLNYYLKNVDDPEIKVALEYAMELSNNNIQTIEFFFNQANFPIPLGFTDSDVNLNAPRLFIDEFYLHYLKYASKAGMSLYSIAVPLVTRRDIRDFFIKCVQDTMKLQSVVAVISESKNELMNSPVIQPPEKVDFVHSEKFLGSFFGKGRPLQGLEIAHIFGNLNNDITSKALIIGFAQVANDNKVRTFLERGKDINQKHIESLTEKLSQDGLPSPTLIDHFVTSSTVSPFSDKIMVFHKVDMFNVKIREYANGISLDGRKDIGALFLKCQAEVMLYVEDGANLLIENGWLEKPPEAIDRSKFLNK</sequence>
<evidence type="ECO:0000313" key="1">
    <source>
        <dbReference type="EMBL" id="MEB4795346.1"/>
    </source>
</evidence>
<dbReference type="InterPro" id="IPR021617">
    <property type="entry name" value="DUF3231"/>
</dbReference>
<proteinExistence type="predicted"/>
<organism evidence="1 2">
    <name type="scientific">Paenibacillus chondroitinus</name>
    <dbReference type="NCBI Taxonomy" id="59842"/>
    <lineage>
        <taxon>Bacteria</taxon>
        <taxon>Bacillati</taxon>
        <taxon>Bacillota</taxon>
        <taxon>Bacilli</taxon>
        <taxon>Bacillales</taxon>
        <taxon>Paenibacillaceae</taxon>
        <taxon>Paenibacillus</taxon>
    </lineage>
</organism>
<dbReference type="RefSeq" id="WP_127458604.1">
    <property type="nucleotide sequence ID" value="NZ_JAROBY010000025.1"/>
</dbReference>
<dbReference type="InterPro" id="IPR012347">
    <property type="entry name" value="Ferritin-like"/>
</dbReference>
<comment type="caution">
    <text evidence="1">The sequence shown here is derived from an EMBL/GenBank/DDBJ whole genome shotgun (WGS) entry which is preliminary data.</text>
</comment>
<reference evidence="1 2" key="1">
    <citation type="submission" date="2023-03" db="EMBL/GenBank/DDBJ databases">
        <title>Bacillus Genome Sequencing.</title>
        <authorList>
            <person name="Dunlap C."/>
        </authorList>
    </citation>
    <scope>NUCLEOTIDE SEQUENCE [LARGE SCALE GENOMIC DNA]</scope>
    <source>
        <strain evidence="1 2">NRS-1351</strain>
    </source>
</reference>
<dbReference type="Gene3D" id="1.20.1260.10">
    <property type="match status" value="2"/>
</dbReference>
<name>A0ABU6DCY6_9BACL</name>
<dbReference type="Proteomes" id="UP001355653">
    <property type="component" value="Unassembled WGS sequence"/>
</dbReference>
<evidence type="ECO:0000313" key="2">
    <source>
        <dbReference type="Proteomes" id="UP001355653"/>
    </source>
</evidence>
<protein>
    <submittedName>
        <fullName evidence="1">DUF3231 family protein</fullName>
    </submittedName>
</protein>
<dbReference type="EMBL" id="JAROBY010000025">
    <property type="protein sequence ID" value="MEB4795346.1"/>
    <property type="molecule type" value="Genomic_DNA"/>
</dbReference>
<accession>A0ABU6DCY6</accession>
<dbReference type="Pfam" id="PF11553">
    <property type="entry name" value="DUF3231"/>
    <property type="match status" value="2"/>
</dbReference>